<sequence length="149" mass="17040">MHCLFLGIAKWIVKQIWVDEKVLKPESLKEIQKKMNQFQVLADVDRILGKIERFLRAFLDLINTKGLNILDTRPSVSSISKIDKFTSDEMAQYLLYLQNIKESSISGYEAFSGEILGPLTKKILISSEMLDLIIKYYNTAFNVMIGTSS</sequence>
<evidence type="ECO:0000313" key="1">
    <source>
        <dbReference type="EMBL" id="GBB91137.1"/>
    </source>
</evidence>
<accession>A0A2Z6QLY8</accession>
<dbReference type="Proteomes" id="UP000247702">
    <property type="component" value="Unassembled WGS sequence"/>
</dbReference>
<comment type="caution">
    <text evidence="1">The sequence shown here is derived from an EMBL/GenBank/DDBJ whole genome shotgun (WGS) entry which is preliminary data.</text>
</comment>
<dbReference type="EMBL" id="BEXD01000922">
    <property type="protein sequence ID" value="GBB91137.1"/>
    <property type="molecule type" value="Genomic_DNA"/>
</dbReference>
<keyword evidence="2" id="KW-1185">Reference proteome</keyword>
<organism evidence="1 2">
    <name type="scientific">Rhizophagus clarus</name>
    <dbReference type="NCBI Taxonomy" id="94130"/>
    <lineage>
        <taxon>Eukaryota</taxon>
        <taxon>Fungi</taxon>
        <taxon>Fungi incertae sedis</taxon>
        <taxon>Mucoromycota</taxon>
        <taxon>Glomeromycotina</taxon>
        <taxon>Glomeromycetes</taxon>
        <taxon>Glomerales</taxon>
        <taxon>Glomeraceae</taxon>
        <taxon>Rhizophagus</taxon>
    </lineage>
</organism>
<reference evidence="1 2" key="1">
    <citation type="submission" date="2017-11" db="EMBL/GenBank/DDBJ databases">
        <title>The genome of Rhizophagus clarus HR1 reveals common genetic basis of auxotrophy among arbuscular mycorrhizal fungi.</title>
        <authorList>
            <person name="Kobayashi Y."/>
        </authorList>
    </citation>
    <scope>NUCLEOTIDE SEQUENCE [LARGE SCALE GENOMIC DNA]</scope>
    <source>
        <strain evidence="1 2">HR1</strain>
    </source>
</reference>
<protein>
    <submittedName>
        <fullName evidence="1">Uncharacterized protein</fullName>
    </submittedName>
</protein>
<evidence type="ECO:0000313" key="2">
    <source>
        <dbReference type="Proteomes" id="UP000247702"/>
    </source>
</evidence>
<dbReference type="AlphaFoldDB" id="A0A2Z6QLY8"/>
<proteinExistence type="predicted"/>
<name>A0A2Z6QLY8_9GLOM</name>
<gene>
    <name evidence="1" type="ORF">RclHR1_18280007</name>
</gene>